<dbReference type="Pfam" id="PF13458">
    <property type="entry name" value="Peripla_BP_6"/>
    <property type="match status" value="1"/>
</dbReference>
<organism evidence="4 5">
    <name type="scientific">Sporichthya brevicatena</name>
    <dbReference type="NCBI Taxonomy" id="171442"/>
    <lineage>
        <taxon>Bacteria</taxon>
        <taxon>Bacillati</taxon>
        <taxon>Actinomycetota</taxon>
        <taxon>Actinomycetes</taxon>
        <taxon>Sporichthyales</taxon>
        <taxon>Sporichthyaceae</taxon>
        <taxon>Sporichthya</taxon>
    </lineage>
</organism>
<dbReference type="SUPFAM" id="SSF53822">
    <property type="entry name" value="Periplasmic binding protein-like I"/>
    <property type="match status" value="1"/>
</dbReference>
<dbReference type="Proteomes" id="UP001500957">
    <property type="component" value="Unassembled WGS sequence"/>
</dbReference>
<keyword evidence="5" id="KW-1185">Reference proteome</keyword>
<dbReference type="PANTHER" id="PTHR47235">
    <property type="entry name" value="BLR6548 PROTEIN"/>
    <property type="match status" value="1"/>
</dbReference>
<protein>
    <submittedName>
        <fullName evidence="4">ABC transporter substrate-binding protein</fullName>
    </submittedName>
</protein>
<comment type="similarity">
    <text evidence="1">Belongs to the leucine-binding protein family.</text>
</comment>
<feature type="domain" description="Leucine-binding protein" evidence="3">
    <location>
        <begin position="7"/>
        <end position="320"/>
    </location>
</feature>
<name>A0ABN1H8Z7_9ACTN</name>
<accession>A0ABN1H8Z7</accession>
<evidence type="ECO:0000259" key="3">
    <source>
        <dbReference type="Pfam" id="PF13458"/>
    </source>
</evidence>
<proteinExistence type="inferred from homology"/>
<dbReference type="InterPro" id="IPR028081">
    <property type="entry name" value="Leu-bd"/>
</dbReference>
<dbReference type="Gene3D" id="3.40.50.2300">
    <property type="match status" value="2"/>
</dbReference>
<evidence type="ECO:0000313" key="5">
    <source>
        <dbReference type="Proteomes" id="UP001500957"/>
    </source>
</evidence>
<dbReference type="InterPro" id="IPR028082">
    <property type="entry name" value="Peripla_BP_I"/>
</dbReference>
<dbReference type="EMBL" id="BAAAHE010000042">
    <property type="protein sequence ID" value="GAA0631766.1"/>
    <property type="molecule type" value="Genomic_DNA"/>
</dbReference>
<dbReference type="PANTHER" id="PTHR47235:SF1">
    <property type="entry name" value="BLR6548 PROTEIN"/>
    <property type="match status" value="1"/>
</dbReference>
<dbReference type="CDD" id="cd06341">
    <property type="entry name" value="PBP1_ABC_ligand_binding-like"/>
    <property type="match status" value="1"/>
</dbReference>
<gene>
    <name evidence="4" type="ORF">GCM10009547_39520</name>
</gene>
<comment type="caution">
    <text evidence="4">The sequence shown here is derived from an EMBL/GenBank/DDBJ whole genome shotgun (WGS) entry which is preliminary data.</text>
</comment>
<evidence type="ECO:0000256" key="1">
    <source>
        <dbReference type="ARBA" id="ARBA00010062"/>
    </source>
</evidence>
<sequence length="338" mass="35653">MTAGAPKSVAAWVGWKNDNGGLNGHPIKLIVGDDQGDPATALTLAKRMVESDKILALVGDIHFFGYEQIEPYMRSKGIPMVGGEGALANRFNSPVNFPISAQGYVQIVKGLKMYVERGYTKMGMLYCLEIAALCGTLNDEVRKSEVGKYILQSYQVSLVAPSYTSQCLRMKQGGLEVIYMLMDTAGAARLVKDCAAQGFKPKLLLLGLDVTKEMPTIPALADTLVPGATISPGAHGVPAVDHYLKVMDTYAPGTGVSGFGAQAYASALMFGHVGANLSDNPTSAELLAALYKVRKETLGGFIVPVTYSKTGTTAAPCVFIWGAGGGKFTAPEGAKALC</sequence>
<keyword evidence="2" id="KW-0732">Signal</keyword>
<evidence type="ECO:0000256" key="2">
    <source>
        <dbReference type="ARBA" id="ARBA00022729"/>
    </source>
</evidence>
<evidence type="ECO:0000313" key="4">
    <source>
        <dbReference type="EMBL" id="GAA0631766.1"/>
    </source>
</evidence>
<reference evidence="4 5" key="1">
    <citation type="journal article" date="2019" name="Int. J. Syst. Evol. Microbiol.">
        <title>The Global Catalogue of Microorganisms (GCM) 10K type strain sequencing project: providing services to taxonomists for standard genome sequencing and annotation.</title>
        <authorList>
            <consortium name="The Broad Institute Genomics Platform"/>
            <consortium name="The Broad Institute Genome Sequencing Center for Infectious Disease"/>
            <person name="Wu L."/>
            <person name="Ma J."/>
        </authorList>
    </citation>
    <scope>NUCLEOTIDE SEQUENCE [LARGE SCALE GENOMIC DNA]</scope>
    <source>
        <strain evidence="4 5">JCM 10671</strain>
    </source>
</reference>